<accession>A0A0C9X7F1</accession>
<dbReference type="EMBL" id="KN838697">
    <property type="protein sequence ID" value="KIJ97298.1"/>
    <property type="molecule type" value="Genomic_DNA"/>
</dbReference>
<organism evidence="1 2">
    <name type="scientific">Laccaria amethystina LaAM-08-1</name>
    <dbReference type="NCBI Taxonomy" id="1095629"/>
    <lineage>
        <taxon>Eukaryota</taxon>
        <taxon>Fungi</taxon>
        <taxon>Dikarya</taxon>
        <taxon>Basidiomycota</taxon>
        <taxon>Agaricomycotina</taxon>
        <taxon>Agaricomycetes</taxon>
        <taxon>Agaricomycetidae</taxon>
        <taxon>Agaricales</taxon>
        <taxon>Agaricineae</taxon>
        <taxon>Hydnangiaceae</taxon>
        <taxon>Laccaria</taxon>
    </lineage>
</organism>
<reference evidence="1 2" key="1">
    <citation type="submission" date="2014-04" db="EMBL/GenBank/DDBJ databases">
        <authorList>
            <consortium name="DOE Joint Genome Institute"/>
            <person name="Kuo A."/>
            <person name="Kohler A."/>
            <person name="Nagy L.G."/>
            <person name="Floudas D."/>
            <person name="Copeland A."/>
            <person name="Barry K.W."/>
            <person name="Cichocki N."/>
            <person name="Veneault-Fourrey C."/>
            <person name="LaButti K."/>
            <person name="Lindquist E.A."/>
            <person name="Lipzen A."/>
            <person name="Lundell T."/>
            <person name="Morin E."/>
            <person name="Murat C."/>
            <person name="Sun H."/>
            <person name="Tunlid A."/>
            <person name="Henrissat B."/>
            <person name="Grigoriev I.V."/>
            <person name="Hibbett D.S."/>
            <person name="Martin F."/>
            <person name="Nordberg H.P."/>
            <person name="Cantor M.N."/>
            <person name="Hua S.X."/>
        </authorList>
    </citation>
    <scope>NUCLEOTIDE SEQUENCE [LARGE SCALE GENOMIC DNA]</scope>
    <source>
        <strain evidence="1 2">LaAM-08-1</strain>
    </source>
</reference>
<evidence type="ECO:0000313" key="1">
    <source>
        <dbReference type="EMBL" id="KIJ97298.1"/>
    </source>
</evidence>
<evidence type="ECO:0000313" key="2">
    <source>
        <dbReference type="Proteomes" id="UP000054477"/>
    </source>
</evidence>
<name>A0A0C9X7F1_9AGAR</name>
<dbReference type="AlphaFoldDB" id="A0A0C9X7F1"/>
<dbReference type="Proteomes" id="UP000054477">
    <property type="component" value="Unassembled WGS sequence"/>
</dbReference>
<gene>
    <name evidence="1" type="ORF">K443DRAFT_681628</name>
</gene>
<dbReference type="HOGENOM" id="CLU_2722602_0_0_1"/>
<keyword evidence="2" id="KW-1185">Reference proteome</keyword>
<protein>
    <submittedName>
        <fullName evidence="1">Uncharacterized protein</fullName>
    </submittedName>
</protein>
<sequence>MSPQRALRAPVYTRFLPSLRLSTHKYHQLETKPDCKLSSNNKMLSGISRWGCRSGTKDVGSVQPAWIGENPV</sequence>
<reference evidence="2" key="2">
    <citation type="submission" date="2015-01" db="EMBL/GenBank/DDBJ databases">
        <title>Evolutionary Origins and Diversification of the Mycorrhizal Mutualists.</title>
        <authorList>
            <consortium name="DOE Joint Genome Institute"/>
            <consortium name="Mycorrhizal Genomics Consortium"/>
            <person name="Kohler A."/>
            <person name="Kuo A."/>
            <person name="Nagy L.G."/>
            <person name="Floudas D."/>
            <person name="Copeland A."/>
            <person name="Barry K.W."/>
            <person name="Cichocki N."/>
            <person name="Veneault-Fourrey C."/>
            <person name="LaButti K."/>
            <person name="Lindquist E.A."/>
            <person name="Lipzen A."/>
            <person name="Lundell T."/>
            <person name="Morin E."/>
            <person name="Murat C."/>
            <person name="Riley R."/>
            <person name="Ohm R."/>
            <person name="Sun H."/>
            <person name="Tunlid A."/>
            <person name="Henrissat B."/>
            <person name="Grigoriev I.V."/>
            <person name="Hibbett D.S."/>
            <person name="Martin F."/>
        </authorList>
    </citation>
    <scope>NUCLEOTIDE SEQUENCE [LARGE SCALE GENOMIC DNA]</scope>
    <source>
        <strain evidence="2">LaAM-08-1</strain>
    </source>
</reference>
<proteinExistence type="predicted"/>